<evidence type="ECO:0000313" key="2">
    <source>
        <dbReference type="EMBL" id="RJT32813.1"/>
    </source>
</evidence>
<evidence type="ECO:0000259" key="1">
    <source>
        <dbReference type="Pfam" id="PF03551"/>
    </source>
</evidence>
<organism evidence="2 3">
    <name type="scientific">Mesorhizobium waimense</name>
    <dbReference type="NCBI Taxonomy" id="1300307"/>
    <lineage>
        <taxon>Bacteria</taxon>
        <taxon>Pseudomonadati</taxon>
        <taxon>Pseudomonadota</taxon>
        <taxon>Alphaproteobacteria</taxon>
        <taxon>Hyphomicrobiales</taxon>
        <taxon>Phyllobacteriaceae</taxon>
        <taxon>Mesorhizobium</taxon>
    </lineage>
</organism>
<dbReference type="Gene3D" id="1.10.10.10">
    <property type="entry name" value="Winged helix-like DNA-binding domain superfamily/Winged helix DNA-binding domain"/>
    <property type="match status" value="1"/>
</dbReference>
<name>A0A3A5KJQ1_9HYPH</name>
<dbReference type="SUPFAM" id="SSF46785">
    <property type="entry name" value="Winged helix' DNA-binding domain"/>
    <property type="match status" value="1"/>
</dbReference>
<dbReference type="InterPro" id="IPR052509">
    <property type="entry name" value="Metal_resp_DNA-bind_regulator"/>
</dbReference>
<keyword evidence="3" id="KW-1185">Reference proteome</keyword>
<gene>
    <name evidence="2" type="ORF">D3227_25785</name>
</gene>
<dbReference type="PANTHER" id="PTHR33169:SF14">
    <property type="entry name" value="TRANSCRIPTIONAL REGULATOR RV3488"/>
    <property type="match status" value="1"/>
</dbReference>
<protein>
    <submittedName>
        <fullName evidence="2">PadR family transcriptional regulator</fullName>
    </submittedName>
</protein>
<sequence>MCNSGYTDCRSEPMNNVPRVSRVEFEILSLLRSKEMYGLEMVKESSILKRGTVYVTLERMADKGYVKSREAERAPHESGMPRRIYSISGLGQRALAAAQAAAAAYLSWEIVPQ</sequence>
<dbReference type="InterPro" id="IPR005149">
    <property type="entry name" value="Tscrpt_reg_PadR_N"/>
</dbReference>
<dbReference type="EMBL" id="QZWZ01000024">
    <property type="protein sequence ID" value="RJT32813.1"/>
    <property type="molecule type" value="Genomic_DNA"/>
</dbReference>
<dbReference type="Pfam" id="PF03551">
    <property type="entry name" value="PadR"/>
    <property type="match status" value="1"/>
</dbReference>
<accession>A0A3A5KJQ1</accession>
<feature type="domain" description="Transcription regulator PadR N-terminal" evidence="1">
    <location>
        <begin position="27"/>
        <end position="96"/>
    </location>
</feature>
<evidence type="ECO:0000313" key="3">
    <source>
        <dbReference type="Proteomes" id="UP000272706"/>
    </source>
</evidence>
<dbReference type="InterPro" id="IPR036388">
    <property type="entry name" value="WH-like_DNA-bd_sf"/>
</dbReference>
<reference evidence="2 3" key="1">
    <citation type="submission" date="2018-09" db="EMBL/GenBank/DDBJ databases">
        <title>Mesorhizobium carmichaelinearum sp. nov. isolated from Carmichaelinea spp. root nodules in New Zealand.</title>
        <authorList>
            <person name="De Meyer S.E."/>
        </authorList>
    </citation>
    <scope>NUCLEOTIDE SEQUENCE [LARGE SCALE GENOMIC DNA]</scope>
    <source>
        <strain evidence="2 3">ICMP19557</strain>
    </source>
</reference>
<dbReference type="PANTHER" id="PTHR33169">
    <property type="entry name" value="PADR-FAMILY TRANSCRIPTIONAL REGULATOR"/>
    <property type="match status" value="1"/>
</dbReference>
<proteinExistence type="predicted"/>
<dbReference type="Proteomes" id="UP000272706">
    <property type="component" value="Unassembled WGS sequence"/>
</dbReference>
<comment type="caution">
    <text evidence="2">The sequence shown here is derived from an EMBL/GenBank/DDBJ whole genome shotgun (WGS) entry which is preliminary data.</text>
</comment>
<dbReference type="InterPro" id="IPR036390">
    <property type="entry name" value="WH_DNA-bd_sf"/>
</dbReference>
<dbReference type="AlphaFoldDB" id="A0A3A5KJQ1"/>